<dbReference type="InterPro" id="IPR052895">
    <property type="entry name" value="HetReg/Transcr_Mod"/>
</dbReference>
<protein>
    <recommendedName>
        <fullName evidence="1">Heterokaryon incompatibility domain-containing protein</fullName>
    </recommendedName>
</protein>
<gene>
    <name evidence="2" type="ORF">GGP41_008234</name>
</gene>
<evidence type="ECO:0000259" key="1">
    <source>
        <dbReference type="Pfam" id="PF06985"/>
    </source>
</evidence>
<evidence type="ECO:0000313" key="2">
    <source>
        <dbReference type="EMBL" id="KAF5852782.1"/>
    </source>
</evidence>
<dbReference type="PANTHER" id="PTHR24148">
    <property type="entry name" value="ANKYRIN REPEAT DOMAIN-CONTAINING PROTEIN 39 HOMOLOG-RELATED"/>
    <property type="match status" value="1"/>
</dbReference>
<dbReference type="Pfam" id="PF06985">
    <property type="entry name" value="HET"/>
    <property type="match status" value="1"/>
</dbReference>
<dbReference type="InterPro" id="IPR010730">
    <property type="entry name" value="HET"/>
</dbReference>
<dbReference type="PANTHER" id="PTHR24148:SF64">
    <property type="entry name" value="HETEROKARYON INCOMPATIBILITY DOMAIN-CONTAINING PROTEIN"/>
    <property type="match status" value="1"/>
</dbReference>
<accession>A0A8H6DYJ6</accession>
<dbReference type="Pfam" id="PF26639">
    <property type="entry name" value="Het-6_barrel"/>
    <property type="match status" value="1"/>
</dbReference>
<comment type="caution">
    <text evidence="2">The sequence shown here is derived from an EMBL/GenBank/DDBJ whole genome shotgun (WGS) entry which is preliminary data.</text>
</comment>
<dbReference type="AlphaFoldDB" id="A0A8H6DYJ6"/>
<evidence type="ECO:0000313" key="3">
    <source>
        <dbReference type="Proteomes" id="UP000624244"/>
    </source>
</evidence>
<name>A0A8H6DYJ6_COCSA</name>
<organism evidence="2 3">
    <name type="scientific">Cochliobolus sativus</name>
    <name type="common">Common root rot and spot blotch fungus</name>
    <name type="synonym">Bipolaris sorokiniana</name>
    <dbReference type="NCBI Taxonomy" id="45130"/>
    <lineage>
        <taxon>Eukaryota</taxon>
        <taxon>Fungi</taxon>
        <taxon>Dikarya</taxon>
        <taxon>Ascomycota</taxon>
        <taxon>Pezizomycotina</taxon>
        <taxon>Dothideomycetes</taxon>
        <taxon>Pleosporomycetidae</taxon>
        <taxon>Pleosporales</taxon>
        <taxon>Pleosporineae</taxon>
        <taxon>Pleosporaceae</taxon>
        <taxon>Bipolaris</taxon>
    </lineage>
</organism>
<proteinExistence type="predicted"/>
<sequence>MDGTMDDIIVKYDPDYMVDEIVAHNEEHLLLFQPARDVSIAGKLDDQDGLFEHKYSKLQCARNIRLLEYSATSNCNKVRFHLSENSIDAIGGRFIAISYCWGGEKPTEYLPISSRAYLKVTKTVYSILRHISGVASGLPVWIDAICINQEDCGEKGVQVSMMGDIYAAARCVLVWLGDGNLTQASQLALWSYLTSPYTHNNTALCDIGSFGGVGDSLFGSVLQSPWFERAWIVQEVCLARKVLFLCGAVGMSLPFLKDYLEIRRKNYNSLPDSYSIPSDWGRTSLPVFEQFPKLCAHRKLILENGGKPRVTLTDILLEFQSFKATDPRDKVFAFLGLADYHNLQPDYTDSIGNVFTKAMIVCSPSLYDYRILGYAGLANPRIDGPVMFASVPTWVPDFSCTFFAQPFTLRNDFKATSPKDISEAASESRENPQLLYGSSPGNLSLFLKTAFIDTIEEMSRPGLCSMESPFLDQQAVLKCQYDMVNEGIEMLKRQNLHLVSKAVSTICFETVTAGSFSNINSLSDEMKAAVLKAFQESKGAVEFPSQSREDNNIKKFYAQMHRSGIGRSRRLFTTQEGRLGMANGNIRKGDRVCLVSGAPVPFVLRGPIANYRWHAIYHLVCDAYVYGVMYGEASDVNSYPFETILLE</sequence>
<feature type="domain" description="Heterokaryon incompatibility" evidence="1">
    <location>
        <begin position="94"/>
        <end position="235"/>
    </location>
</feature>
<dbReference type="EMBL" id="WNKQ01000003">
    <property type="protein sequence ID" value="KAF5852782.1"/>
    <property type="molecule type" value="Genomic_DNA"/>
</dbReference>
<dbReference type="Proteomes" id="UP000624244">
    <property type="component" value="Unassembled WGS sequence"/>
</dbReference>
<reference evidence="2" key="1">
    <citation type="submission" date="2019-11" db="EMBL/GenBank/DDBJ databases">
        <title>Bipolaris sorokiniana Genome sequencing.</title>
        <authorList>
            <person name="Wang H."/>
        </authorList>
    </citation>
    <scope>NUCLEOTIDE SEQUENCE</scope>
</reference>